<keyword evidence="1" id="KW-0812">Transmembrane</keyword>
<dbReference type="RefSeq" id="WP_263503683.1">
    <property type="nucleotide sequence ID" value="NZ_CP089044.1"/>
</dbReference>
<organism evidence="2 3">
    <name type="scientific">Acinetobacter ursingii</name>
    <dbReference type="NCBI Taxonomy" id="108980"/>
    <lineage>
        <taxon>Bacteria</taxon>
        <taxon>Pseudomonadati</taxon>
        <taxon>Pseudomonadota</taxon>
        <taxon>Gammaproteobacteria</taxon>
        <taxon>Moraxellales</taxon>
        <taxon>Moraxellaceae</taxon>
        <taxon>Acinetobacter</taxon>
    </lineage>
</organism>
<sequence length="57" mass="6790">MQYQNSFTAVLVRLSQLEFTVIFPVVLAILKRWNEKNLTDQEITELLRVTEIFYLDV</sequence>
<evidence type="ECO:0000313" key="2">
    <source>
        <dbReference type="EMBL" id="UYF76024.1"/>
    </source>
</evidence>
<name>A0AA46P1G1_9GAMM</name>
<feature type="transmembrane region" description="Helical" evidence="1">
    <location>
        <begin position="6"/>
        <end position="30"/>
    </location>
</feature>
<keyword evidence="1" id="KW-0472">Membrane</keyword>
<reference evidence="2" key="1">
    <citation type="journal article" date="2022" name="J Glob Antimicrob Resist">
        <title>Comparative analysis of IMP-4- and OXA-58-containing plasmids of three carbapenemase-producing Acinetobacter ursingii strains in the Netherlands.</title>
        <authorList>
            <person name="Hendrickx A.P.A."/>
            <person name="Schade R.P."/>
            <person name="Landman F."/>
            <person name="Bosch T."/>
            <person name="Schouls L.M."/>
            <person name="van Dijk K."/>
        </authorList>
    </citation>
    <scope>NUCLEOTIDE SEQUENCE</scope>
    <source>
        <strain evidence="2">RIVM_C010761</strain>
    </source>
</reference>
<evidence type="ECO:0000256" key="1">
    <source>
        <dbReference type="SAM" id="Phobius"/>
    </source>
</evidence>
<dbReference type="Proteomes" id="UP001164081">
    <property type="component" value="Chromosome"/>
</dbReference>
<accession>A0AA46P1G1</accession>
<protein>
    <submittedName>
        <fullName evidence="2">Uncharacterized protein</fullName>
    </submittedName>
</protein>
<dbReference type="EMBL" id="CP089044">
    <property type="protein sequence ID" value="UYF76024.1"/>
    <property type="molecule type" value="Genomic_DNA"/>
</dbReference>
<dbReference type="AlphaFoldDB" id="A0AA46P1G1"/>
<gene>
    <name evidence="2" type="ORF">LSO58_03700</name>
</gene>
<evidence type="ECO:0000313" key="3">
    <source>
        <dbReference type="Proteomes" id="UP001164081"/>
    </source>
</evidence>
<keyword evidence="1" id="KW-1133">Transmembrane helix</keyword>
<proteinExistence type="predicted"/>